<accession>A0A5E5BBZ2</accession>
<dbReference type="InterPro" id="IPR008711">
    <property type="entry name" value="Recombinase_NinB"/>
</dbReference>
<reference evidence="1 2" key="1">
    <citation type="submission" date="2019-08" db="EMBL/GenBank/DDBJ databases">
        <authorList>
            <person name="Peeters C."/>
        </authorList>
    </citation>
    <scope>NUCLEOTIDE SEQUENCE [LARGE SCALE GENOMIC DNA]</scope>
    <source>
        <strain evidence="1 2">LMG 31121</strain>
    </source>
</reference>
<sequence length="136" mass="15754">MAALYREFQLRSPSIWTNVLAFVKANAEACLEKGEPLRVIVTSDEKKRNAEQNRFYWGVALRDISEQAWIDGKQYDKDTWHEYFARMFGVSDELTLPDGEIITRRKSTAQMTIGEFSIYVNQVQAWAANHLGVEFE</sequence>
<evidence type="ECO:0000313" key="2">
    <source>
        <dbReference type="Proteomes" id="UP000335538"/>
    </source>
</evidence>
<dbReference type="AlphaFoldDB" id="A0A5E5BBZ2"/>
<dbReference type="Pfam" id="PF05772">
    <property type="entry name" value="NinB"/>
    <property type="match status" value="1"/>
</dbReference>
<dbReference type="EMBL" id="CABPSR010000011">
    <property type="protein sequence ID" value="VVE82886.1"/>
    <property type="molecule type" value="Genomic_DNA"/>
</dbReference>
<evidence type="ECO:0000313" key="1">
    <source>
        <dbReference type="EMBL" id="VVE82886.1"/>
    </source>
</evidence>
<dbReference type="Gene3D" id="1.10.3790.10">
    <property type="entry name" value="NinB"/>
    <property type="match status" value="1"/>
</dbReference>
<dbReference type="RefSeq" id="WP_150810496.1">
    <property type="nucleotide sequence ID" value="NZ_CABPSR010000011.1"/>
</dbReference>
<dbReference type="Proteomes" id="UP000335538">
    <property type="component" value="Unassembled WGS sequence"/>
</dbReference>
<evidence type="ECO:0008006" key="3">
    <source>
        <dbReference type="Google" id="ProtNLM"/>
    </source>
</evidence>
<gene>
    <name evidence="1" type="ORF">PSP31121_04017</name>
</gene>
<protein>
    <recommendedName>
        <fullName evidence="3">NinB protein</fullName>
    </recommendedName>
</protein>
<organism evidence="1 2">
    <name type="scientific">Pandoraea sputorum</name>
    <dbReference type="NCBI Taxonomy" id="93222"/>
    <lineage>
        <taxon>Bacteria</taxon>
        <taxon>Pseudomonadati</taxon>
        <taxon>Pseudomonadota</taxon>
        <taxon>Betaproteobacteria</taxon>
        <taxon>Burkholderiales</taxon>
        <taxon>Burkholderiaceae</taxon>
        <taxon>Pandoraea</taxon>
    </lineage>
</organism>
<dbReference type="InterPro" id="IPR036619">
    <property type="entry name" value="NinB_sf"/>
</dbReference>
<proteinExistence type="predicted"/>
<name>A0A5E5BBZ2_9BURK</name>
<dbReference type="SUPFAM" id="SSF103370">
    <property type="entry name" value="NinB"/>
    <property type="match status" value="1"/>
</dbReference>